<dbReference type="SUPFAM" id="SSF54637">
    <property type="entry name" value="Thioesterase/thiol ester dehydrase-isomerase"/>
    <property type="match status" value="1"/>
</dbReference>
<comment type="caution">
    <text evidence="1">The sequence shown here is derived from an EMBL/GenBank/DDBJ whole genome shotgun (WGS) entry which is preliminary data.</text>
</comment>
<protein>
    <recommendedName>
        <fullName evidence="3">Hydroxymyristoyl-ACP dehydratase</fullName>
    </recommendedName>
</protein>
<proteinExistence type="predicted"/>
<name>A0ABN9IYM1_9RALS</name>
<gene>
    <name evidence="1" type="ORF">LMG7141_03268</name>
</gene>
<evidence type="ECO:0000313" key="2">
    <source>
        <dbReference type="Proteomes" id="UP001189616"/>
    </source>
</evidence>
<evidence type="ECO:0008006" key="3">
    <source>
        <dbReference type="Google" id="ProtNLM"/>
    </source>
</evidence>
<dbReference type="CDD" id="cd01289">
    <property type="entry name" value="FabA_like"/>
    <property type="match status" value="1"/>
</dbReference>
<reference evidence="1 2" key="1">
    <citation type="submission" date="2023-07" db="EMBL/GenBank/DDBJ databases">
        <authorList>
            <person name="Peeters C."/>
        </authorList>
    </citation>
    <scope>NUCLEOTIDE SEQUENCE [LARGE SCALE GENOMIC DNA]</scope>
    <source>
        <strain evidence="1 2">LMG 7141</strain>
    </source>
</reference>
<dbReference type="Pfam" id="PF22817">
    <property type="entry name" value="ApeP-like"/>
    <property type="match status" value="1"/>
</dbReference>
<keyword evidence="2" id="KW-1185">Reference proteome</keyword>
<sequence>MTLSATPPLDRSWIAERIPHSGAMCLLDTVLGWDASRIHCTATSHRDPTNPLRSNGQLAAVCGIEYAAQAMAVHGALCDAAQARPRAGFLASVRNVEAFVSRLDTVEGALDIEAERIGGDGNNVLYRFTVRNGAGMLLTGRATVVLDAAAV</sequence>
<dbReference type="InterPro" id="IPR016776">
    <property type="entry name" value="ApeP-like_dehydratase"/>
</dbReference>
<dbReference type="InterPro" id="IPR029069">
    <property type="entry name" value="HotDog_dom_sf"/>
</dbReference>
<evidence type="ECO:0000313" key="1">
    <source>
        <dbReference type="EMBL" id="CAJ0796649.1"/>
    </source>
</evidence>
<dbReference type="Gene3D" id="3.10.129.10">
    <property type="entry name" value="Hotdog Thioesterase"/>
    <property type="match status" value="1"/>
</dbReference>
<organism evidence="1 2">
    <name type="scientific">Ralstonia condita</name>
    <dbReference type="NCBI Taxonomy" id="3058600"/>
    <lineage>
        <taxon>Bacteria</taxon>
        <taxon>Pseudomonadati</taxon>
        <taxon>Pseudomonadota</taxon>
        <taxon>Betaproteobacteria</taxon>
        <taxon>Burkholderiales</taxon>
        <taxon>Burkholderiaceae</taxon>
        <taxon>Ralstonia</taxon>
    </lineage>
</organism>
<dbReference type="Proteomes" id="UP001189616">
    <property type="component" value="Unassembled WGS sequence"/>
</dbReference>
<accession>A0ABN9IYM1</accession>
<dbReference type="RefSeq" id="WP_316658787.1">
    <property type="nucleotide sequence ID" value="NZ_CATYWO010000005.1"/>
</dbReference>
<dbReference type="EMBL" id="CATYWO010000005">
    <property type="protein sequence ID" value="CAJ0796649.1"/>
    <property type="molecule type" value="Genomic_DNA"/>
</dbReference>